<reference evidence="3 4" key="1">
    <citation type="submission" date="2020-03" db="EMBL/GenBank/DDBJ databases">
        <title>Alteromonas ponticola sp. nov., isolated from seawater.</title>
        <authorList>
            <person name="Yoon J.-H."/>
            <person name="Kim Y.-O."/>
        </authorList>
    </citation>
    <scope>NUCLEOTIDE SEQUENCE [LARGE SCALE GENOMIC DNA]</scope>
    <source>
        <strain evidence="3 4">MYP5</strain>
    </source>
</reference>
<evidence type="ECO:0000256" key="1">
    <source>
        <dbReference type="SAM" id="Phobius"/>
    </source>
</evidence>
<organism evidence="3 4">
    <name type="scientific">Alteromonas ponticola</name>
    <dbReference type="NCBI Taxonomy" id="2720613"/>
    <lineage>
        <taxon>Bacteria</taxon>
        <taxon>Pseudomonadati</taxon>
        <taxon>Pseudomonadota</taxon>
        <taxon>Gammaproteobacteria</taxon>
        <taxon>Alteromonadales</taxon>
        <taxon>Alteromonadaceae</taxon>
        <taxon>Alteromonas/Salinimonas group</taxon>
        <taxon>Alteromonas</taxon>
    </lineage>
</organism>
<keyword evidence="1" id="KW-1133">Transmembrane helix</keyword>
<accession>A0ABX1R110</accession>
<evidence type="ECO:0000313" key="3">
    <source>
        <dbReference type="EMBL" id="NMH59591.1"/>
    </source>
</evidence>
<name>A0ABX1R110_9ALTE</name>
<sequence>MPQPSQTKRGYGHKALIIALTFITALTIWLVYDSLRLAASPCEAIFQQSEMKLGVKLNVLKNEGEVLLGRQPIVRLTEKVQEVAINLKACCVMHSGKTDSRGFAQCQSRFRQFSQGLNQLEKQVVKTSEILDSGDTQRIDEAKAQTERLLDEVESFSEQISDEVNAISPPPLSLDNTTYLNEQFDGERLSEYWRVLKPDPDRWMLQPPESSLLIVTQPGSQVDDNNSLKNLFLLNQSLPESDFTIEAKIRIAIQNQKNGVSLGLWENADNYLEIGYCGFSHGYNVRRSPFFRKELRGKSHLIEEDLRQHGRVQNAETIYLRIAKKGNKYIGYYALTTSEAALTDSDWHIIATHAVPNFKGKVALWASNDDGKVYSSTNPVTPEIPVEFDYVTVK</sequence>
<keyword evidence="1" id="KW-0812">Transmembrane</keyword>
<gene>
    <name evidence="3" type="ORF">HCJ96_06140</name>
</gene>
<proteinExistence type="predicted"/>
<dbReference type="Gene3D" id="2.60.120.200">
    <property type="match status" value="1"/>
</dbReference>
<comment type="caution">
    <text evidence="3">The sequence shown here is derived from an EMBL/GenBank/DDBJ whole genome shotgun (WGS) entry which is preliminary data.</text>
</comment>
<keyword evidence="4" id="KW-1185">Reference proteome</keyword>
<dbReference type="EMBL" id="JAATNW010000003">
    <property type="protein sequence ID" value="NMH59591.1"/>
    <property type="molecule type" value="Genomic_DNA"/>
</dbReference>
<dbReference type="SUPFAM" id="SSF49899">
    <property type="entry name" value="Concanavalin A-like lectins/glucanases"/>
    <property type="match status" value="1"/>
</dbReference>
<feature type="domain" description="Beta-xylosidase C-terminal Concanavalin A-like" evidence="2">
    <location>
        <begin position="182"/>
        <end position="369"/>
    </location>
</feature>
<dbReference type="Proteomes" id="UP000709336">
    <property type="component" value="Unassembled WGS sequence"/>
</dbReference>
<evidence type="ECO:0000259" key="2">
    <source>
        <dbReference type="Pfam" id="PF17851"/>
    </source>
</evidence>
<protein>
    <recommendedName>
        <fullName evidence="2">Beta-xylosidase C-terminal Concanavalin A-like domain-containing protein</fullName>
    </recommendedName>
</protein>
<feature type="transmembrane region" description="Helical" evidence="1">
    <location>
        <begin position="12"/>
        <end position="32"/>
    </location>
</feature>
<dbReference type="InterPro" id="IPR013320">
    <property type="entry name" value="ConA-like_dom_sf"/>
</dbReference>
<dbReference type="Pfam" id="PF17851">
    <property type="entry name" value="GH43_C2"/>
    <property type="match status" value="1"/>
</dbReference>
<dbReference type="RefSeq" id="WP_169210156.1">
    <property type="nucleotide sequence ID" value="NZ_JAATNW010000003.1"/>
</dbReference>
<evidence type="ECO:0000313" key="4">
    <source>
        <dbReference type="Proteomes" id="UP000709336"/>
    </source>
</evidence>
<keyword evidence="1" id="KW-0472">Membrane</keyword>
<dbReference type="InterPro" id="IPR041542">
    <property type="entry name" value="GH43_C2"/>
</dbReference>